<dbReference type="PANTHER" id="PTHR47122:SF13">
    <property type="entry name" value="HOMEODOMAIN-LIKE PROTEIN-RELATED"/>
    <property type="match status" value="1"/>
</dbReference>
<dbReference type="GO" id="GO:0005634">
    <property type="term" value="C:nucleus"/>
    <property type="evidence" value="ECO:0007669"/>
    <property type="project" value="UniProtKB-SubCell"/>
</dbReference>
<keyword evidence="2" id="KW-0539">Nucleus</keyword>
<proteinExistence type="predicted"/>
<dbReference type="Proteomes" id="UP000325081">
    <property type="component" value="Unassembled WGS sequence"/>
</dbReference>
<comment type="subcellular location">
    <subcellularLocation>
        <location evidence="1">Nucleus</location>
    </subcellularLocation>
</comment>
<dbReference type="PROSITE" id="PS51294">
    <property type="entry name" value="HTH_MYB"/>
    <property type="match status" value="1"/>
</dbReference>
<gene>
    <name evidence="6" type="ORF">STAS_22429</name>
</gene>
<dbReference type="EMBL" id="BKCP01007182">
    <property type="protein sequence ID" value="GER45483.1"/>
    <property type="molecule type" value="Genomic_DNA"/>
</dbReference>
<feature type="region of interest" description="Disordered" evidence="3">
    <location>
        <begin position="349"/>
        <end position="374"/>
    </location>
</feature>
<dbReference type="CDD" id="cd11660">
    <property type="entry name" value="SANT_TRF"/>
    <property type="match status" value="1"/>
</dbReference>
<organism evidence="6 7">
    <name type="scientific">Striga asiatica</name>
    <name type="common">Asiatic witchweed</name>
    <name type="synonym">Buchnera asiatica</name>
    <dbReference type="NCBI Taxonomy" id="4170"/>
    <lineage>
        <taxon>Eukaryota</taxon>
        <taxon>Viridiplantae</taxon>
        <taxon>Streptophyta</taxon>
        <taxon>Embryophyta</taxon>
        <taxon>Tracheophyta</taxon>
        <taxon>Spermatophyta</taxon>
        <taxon>Magnoliopsida</taxon>
        <taxon>eudicotyledons</taxon>
        <taxon>Gunneridae</taxon>
        <taxon>Pentapetalae</taxon>
        <taxon>asterids</taxon>
        <taxon>lamiids</taxon>
        <taxon>Lamiales</taxon>
        <taxon>Orobanchaceae</taxon>
        <taxon>Buchnereae</taxon>
        <taxon>Striga</taxon>
    </lineage>
</organism>
<dbReference type="SMART" id="SM00717">
    <property type="entry name" value="SANT"/>
    <property type="match status" value="1"/>
</dbReference>
<dbReference type="InterPro" id="IPR017930">
    <property type="entry name" value="Myb_dom"/>
</dbReference>
<evidence type="ECO:0000256" key="1">
    <source>
        <dbReference type="ARBA" id="ARBA00004123"/>
    </source>
</evidence>
<feature type="compositionally biased region" description="Polar residues" evidence="3">
    <location>
        <begin position="185"/>
        <end position="195"/>
    </location>
</feature>
<name>A0A5A7QJJ7_STRAF</name>
<evidence type="ECO:0000259" key="5">
    <source>
        <dbReference type="PROSITE" id="PS51294"/>
    </source>
</evidence>
<feature type="region of interest" description="Disordered" evidence="3">
    <location>
        <begin position="215"/>
        <end position="234"/>
    </location>
</feature>
<keyword evidence="7" id="KW-1185">Reference proteome</keyword>
<reference evidence="7" key="1">
    <citation type="journal article" date="2019" name="Curr. Biol.">
        <title>Genome Sequence of Striga asiatica Provides Insight into the Evolution of Plant Parasitism.</title>
        <authorList>
            <person name="Yoshida S."/>
            <person name="Kim S."/>
            <person name="Wafula E.K."/>
            <person name="Tanskanen J."/>
            <person name="Kim Y.M."/>
            <person name="Honaas L."/>
            <person name="Yang Z."/>
            <person name="Spallek T."/>
            <person name="Conn C.E."/>
            <person name="Ichihashi Y."/>
            <person name="Cheong K."/>
            <person name="Cui S."/>
            <person name="Der J.P."/>
            <person name="Gundlach H."/>
            <person name="Jiao Y."/>
            <person name="Hori C."/>
            <person name="Ishida J.K."/>
            <person name="Kasahara H."/>
            <person name="Kiba T."/>
            <person name="Kim M.S."/>
            <person name="Koo N."/>
            <person name="Laohavisit A."/>
            <person name="Lee Y.H."/>
            <person name="Lumba S."/>
            <person name="McCourt P."/>
            <person name="Mortimer J.C."/>
            <person name="Mutuku J.M."/>
            <person name="Nomura T."/>
            <person name="Sasaki-Sekimoto Y."/>
            <person name="Seto Y."/>
            <person name="Wang Y."/>
            <person name="Wakatake T."/>
            <person name="Sakakibara H."/>
            <person name="Demura T."/>
            <person name="Yamaguchi S."/>
            <person name="Yoneyama K."/>
            <person name="Manabe R.I."/>
            <person name="Nelson D.C."/>
            <person name="Schulman A.H."/>
            <person name="Timko M.P."/>
            <person name="dePamphilis C.W."/>
            <person name="Choi D."/>
            <person name="Shirasu K."/>
        </authorList>
    </citation>
    <scope>NUCLEOTIDE SEQUENCE [LARGE SCALE GENOMIC DNA]</scope>
    <source>
        <strain evidence="7">cv. UVA1</strain>
    </source>
</reference>
<evidence type="ECO:0000313" key="6">
    <source>
        <dbReference type="EMBL" id="GER45483.1"/>
    </source>
</evidence>
<evidence type="ECO:0000256" key="2">
    <source>
        <dbReference type="ARBA" id="ARBA00023242"/>
    </source>
</evidence>
<dbReference type="PANTHER" id="PTHR47122">
    <property type="entry name" value="MYB-LIKE DNA-BINDING DOMAIN CONTAINING PROTEIN, EXPRESSED"/>
    <property type="match status" value="1"/>
</dbReference>
<dbReference type="AlphaFoldDB" id="A0A5A7QJJ7"/>
<dbReference type="Pfam" id="PF00249">
    <property type="entry name" value="Myb_DNA-binding"/>
    <property type="match status" value="1"/>
</dbReference>
<comment type="caution">
    <text evidence="6">The sequence shown here is derived from an EMBL/GenBank/DDBJ whole genome shotgun (WGS) entry which is preliminary data.</text>
</comment>
<dbReference type="OrthoDB" id="608866at2759"/>
<feature type="domain" description="HTH myb-type" evidence="5">
    <location>
        <begin position="450"/>
        <end position="509"/>
    </location>
</feature>
<dbReference type="PROSITE" id="PS50090">
    <property type="entry name" value="MYB_LIKE"/>
    <property type="match status" value="1"/>
</dbReference>
<dbReference type="Gene3D" id="1.10.246.220">
    <property type="match status" value="1"/>
</dbReference>
<protein>
    <submittedName>
        <fullName evidence="6">Protein TRF-like protein</fullName>
    </submittedName>
</protein>
<evidence type="ECO:0000259" key="4">
    <source>
        <dbReference type="PROSITE" id="PS50090"/>
    </source>
</evidence>
<evidence type="ECO:0000256" key="3">
    <source>
        <dbReference type="SAM" id="MobiDB-lite"/>
    </source>
</evidence>
<evidence type="ECO:0000313" key="7">
    <source>
        <dbReference type="Proteomes" id="UP000325081"/>
    </source>
</evidence>
<dbReference type="InterPro" id="IPR001005">
    <property type="entry name" value="SANT/Myb"/>
</dbReference>
<accession>A0A5A7QJJ7</accession>
<feature type="compositionally biased region" description="Basic and acidic residues" evidence="3">
    <location>
        <begin position="350"/>
        <end position="374"/>
    </location>
</feature>
<feature type="domain" description="Myb-like" evidence="4">
    <location>
        <begin position="458"/>
        <end position="505"/>
    </location>
</feature>
<sequence length="583" mass="66063">MEDEPPTIGFEDGSIDVERLLVESQDGHVLVDNVMCLNEKIPEKATGMDDISRNFGVTNTDVARERENILNCDVLDSVSSEADVGYFRLQNDFCSMGEDYLLGVGFSECMTNLDYGPSEGLLTSVSDSSILASTASPWKADLFRINIDTSDFGEVPTLCNESETPTDEKSPKSPESSTSQDTDKFQNVSSNSQEMSPDKKDAFISPSVEPSLYLKNKKDDEFDPTGPNVERKKSEIILTQADCTAGRTTQKRMRRPTQRYIDELTDPIPRVPKRRREVSYSIGKDNKSVVIKDNRKCRGGSKALAFAAEEESSVVAIQVPFGSLVHKECPKSPSCDNMNKEIVTWHKQVRSADRGHPSLKSKDNRVTPENKKRRDDECVVAAYHPVKIDRCPITSKTQVKKREECMTSQNPKIDDFVEAMSPKKDNCMKADNKIRREDYLTEESSEEVSGRRKHHRLWTIAEVKKLIDGVSEYGVGRWSRIKKLSFSASAHRTSVDLKDKWRNLLKASRMQLGNQKGETKRNMPWRPLPKSILRRVCELANLYPYPKGRTKHKIVSIHHDSPEKNTDMTLRDYRRILRSVNGN</sequence>
<dbReference type="SUPFAM" id="SSF46689">
    <property type="entry name" value="Homeodomain-like"/>
    <property type="match status" value="1"/>
</dbReference>
<dbReference type="InterPro" id="IPR009057">
    <property type="entry name" value="Homeodomain-like_sf"/>
</dbReference>
<feature type="region of interest" description="Disordered" evidence="3">
    <location>
        <begin position="154"/>
        <end position="204"/>
    </location>
</feature>